<evidence type="ECO:0000313" key="12">
    <source>
        <dbReference type="Proteomes" id="UP000198611"/>
    </source>
</evidence>
<dbReference type="NCBIfam" id="TIGR02212">
    <property type="entry name" value="lolCE"/>
    <property type="match status" value="1"/>
</dbReference>
<keyword evidence="11" id="KW-0449">Lipoprotein</keyword>
<dbReference type="InterPro" id="IPR025857">
    <property type="entry name" value="MacB_PCD"/>
</dbReference>
<dbReference type="InterPro" id="IPR003838">
    <property type="entry name" value="ABC3_permease_C"/>
</dbReference>
<dbReference type="GO" id="GO:0042953">
    <property type="term" value="P:lipoprotein transport"/>
    <property type="evidence" value="ECO:0007669"/>
    <property type="project" value="InterPro"/>
</dbReference>
<accession>A0A1I1P234</accession>
<evidence type="ECO:0000313" key="11">
    <source>
        <dbReference type="EMBL" id="SFD03736.1"/>
    </source>
</evidence>
<evidence type="ECO:0000256" key="3">
    <source>
        <dbReference type="ARBA" id="ARBA00022448"/>
    </source>
</evidence>
<dbReference type="InterPro" id="IPR051447">
    <property type="entry name" value="Lipoprotein-release_system"/>
</dbReference>
<evidence type="ECO:0000256" key="4">
    <source>
        <dbReference type="ARBA" id="ARBA00022475"/>
    </source>
</evidence>
<dbReference type="PANTHER" id="PTHR30489:SF0">
    <property type="entry name" value="LIPOPROTEIN-RELEASING SYSTEM TRANSMEMBRANE PROTEIN LOLE"/>
    <property type="match status" value="1"/>
</dbReference>
<dbReference type="GO" id="GO:0098797">
    <property type="term" value="C:plasma membrane protein complex"/>
    <property type="evidence" value="ECO:0007669"/>
    <property type="project" value="TreeGrafter"/>
</dbReference>
<reference evidence="11 12" key="1">
    <citation type="submission" date="2016-10" db="EMBL/GenBank/DDBJ databases">
        <authorList>
            <person name="de Groot N.N."/>
        </authorList>
    </citation>
    <scope>NUCLEOTIDE SEQUENCE [LARGE SCALE GENOMIC DNA]</scope>
    <source>
        <strain evidence="11 12">HL3</strain>
    </source>
</reference>
<dbReference type="RefSeq" id="WP_093427197.1">
    <property type="nucleotide sequence ID" value="NZ_FOMJ01000001.1"/>
</dbReference>
<feature type="transmembrane region" description="Helical" evidence="8">
    <location>
        <begin position="271"/>
        <end position="296"/>
    </location>
</feature>
<evidence type="ECO:0000256" key="1">
    <source>
        <dbReference type="ARBA" id="ARBA00004651"/>
    </source>
</evidence>
<keyword evidence="4" id="KW-1003">Cell membrane</keyword>
<feature type="transmembrane region" description="Helical" evidence="8">
    <location>
        <begin position="317"/>
        <end position="343"/>
    </location>
</feature>
<feature type="transmembrane region" description="Helical" evidence="8">
    <location>
        <begin position="21"/>
        <end position="48"/>
    </location>
</feature>
<dbReference type="STRING" id="1123397.SAMN05660831_00549"/>
<dbReference type="Pfam" id="PF12704">
    <property type="entry name" value="MacB_PCD"/>
    <property type="match status" value="1"/>
</dbReference>
<evidence type="ECO:0000256" key="5">
    <source>
        <dbReference type="ARBA" id="ARBA00022692"/>
    </source>
</evidence>
<dbReference type="AlphaFoldDB" id="A0A1I1P234"/>
<keyword evidence="12" id="KW-1185">Reference proteome</keyword>
<dbReference type="Pfam" id="PF02687">
    <property type="entry name" value="FtsX"/>
    <property type="match status" value="1"/>
</dbReference>
<organism evidence="11 12">
    <name type="scientific">Thiohalospira halophila DSM 15071</name>
    <dbReference type="NCBI Taxonomy" id="1123397"/>
    <lineage>
        <taxon>Bacteria</taxon>
        <taxon>Pseudomonadati</taxon>
        <taxon>Pseudomonadota</taxon>
        <taxon>Gammaproteobacteria</taxon>
        <taxon>Thiohalospirales</taxon>
        <taxon>Thiohalospiraceae</taxon>
        <taxon>Thiohalospira</taxon>
    </lineage>
</organism>
<dbReference type="Proteomes" id="UP000198611">
    <property type="component" value="Unassembled WGS sequence"/>
</dbReference>
<evidence type="ECO:0000256" key="7">
    <source>
        <dbReference type="ARBA" id="ARBA00023136"/>
    </source>
</evidence>
<proteinExistence type="inferred from homology"/>
<feature type="domain" description="MacB-like periplasmic core" evidence="10">
    <location>
        <begin position="27"/>
        <end position="229"/>
    </location>
</feature>
<keyword evidence="5 8" id="KW-0812">Transmembrane</keyword>
<keyword evidence="3" id="KW-0813">Transport</keyword>
<name>A0A1I1P234_9GAMM</name>
<keyword evidence="6 8" id="KW-1133">Transmembrane helix</keyword>
<evidence type="ECO:0000256" key="8">
    <source>
        <dbReference type="SAM" id="Phobius"/>
    </source>
</evidence>
<feature type="transmembrane region" description="Helical" evidence="8">
    <location>
        <begin position="381"/>
        <end position="401"/>
    </location>
</feature>
<dbReference type="PANTHER" id="PTHR30489">
    <property type="entry name" value="LIPOPROTEIN-RELEASING SYSTEM TRANSMEMBRANE PROTEIN LOLE"/>
    <property type="match status" value="1"/>
</dbReference>
<keyword evidence="7 8" id="KW-0472">Membrane</keyword>
<dbReference type="InterPro" id="IPR011925">
    <property type="entry name" value="LolCE_TM"/>
</dbReference>
<dbReference type="EMBL" id="FOMJ01000001">
    <property type="protein sequence ID" value="SFD03736.1"/>
    <property type="molecule type" value="Genomic_DNA"/>
</dbReference>
<comment type="similarity">
    <text evidence="2">Belongs to the ABC-4 integral membrane protein family. LolC/E subfamily.</text>
</comment>
<protein>
    <submittedName>
        <fullName evidence="11">Lipoprotein-releasing system permease protein</fullName>
    </submittedName>
</protein>
<evidence type="ECO:0000256" key="2">
    <source>
        <dbReference type="ARBA" id="ARBA00005236"/>
    </source>
</evidence>
<evidence type="ECO:0000259" key="10">
    <source>
        <dbReference type="Pfam" id="PF12704"/>
    </source>
</evidence>
<sequence>MFRPLPLFVGLRYTRAKRRNGFISFISLTSMAGIVLGVMALIVVLSVMNGFQNEVRERILGMTAHMEVQGGRDGLADWRAVAERGKAMPGVNGAAPYVRGEAMFTHRSYVQGGMVNGILPEAEASISMVGASMQSGRLEDLAAGEYGIVLGEGMARQLGVTVGDPVVLVTPRANMGPTGFVPRLKRFSVVGVFEVGMHEYDSALAYIHLEDARTLYRMGNRVTGVRMTMDELFNAPERAAELEAELGPGYWVTDWTRRHANFFRALKIEKAAMFIILSLIVAVAAFNIVSTLVMMVTDKQGDIAILRTLGASPRTVMAIFVIQGTVIGAVGTLLGTGAGIAVATNIDVIVPSLEEFFGMEFLPASVYYISELPSELRWSEVGTIAGVSFGLSALATLYPAWQAARTRPAEALRYE</sequence>
<dbReference type="GO" id="GO:0044874">
    <property type="term" value="P:lipoprotein localization to outer membrane"/>
    <property type="evidence" value="ECO:0007669"/>
    <property type="project" value="TreeGrafter"/>
</dbReference>
<gene>
    <name evidence="11" type="ORF">SAMN05660831_00549</name>
</gene>
<evidence type="ECO:0000259" key="9">
    <source>
        <dbReference type="Pfam" id="PF02687"/>
    </source>
</evidence>
<evidence type="ECO:0000256" key="6">
    <source>
        <dbReference type="ARBA" id="ARBA00022989"/>
    </source>
</evidence>
<comment type="subcellular location">
    <subcellularLocation>
        <location evidence="1">Cell membrane</location>
        <topology evidence="1">Multi-pass membrane protein</topology>
    </subcellularLocation>
</comment>
<feature type="domain" description="ABC3 transporter permease C-terminal" evidence="9">
    <location>
        <begin position="275"/>
        <end position="407"/>
    </location>
</feature>
<dbReference type="OrthoDB" id="9808461at2"/>